<dbReference type="GO" id="GO:0004222">
    <property type="term" value="F:metalloendopeptidase activity"/>
    <property type="evidence" value="ECO:0007669"/>
    <property type="project" value="InterPro"/>
</dbReference>
<dbReference type="STRING" id="318161.Sden_3015"/>
<name>Q12JT3_SHEDO</name>
<dbReference type="eggNOG" id="COG3227">
    <property type="taxonomic scope" value="Bacteria"/>
</dbReference>
<comment type="cofactor">
    <cofactor evidence="1">
        <name>Ca(2+)</name>
        <dbReference type="ChEBI" id="CHEBI:29108"/>
    </cofactor>
</comment>
<feature type="domain" description="PKD" evidence="12">
    <location>
        <begin position="613"/>
        <end position="700"/>
    </location>
</feature>
<evidence type="ECO:0000256" key="3">
    <source>
        <dbReference type="ARBA" id="ARBA00022670"/>
    </source>
</evidence>
<keyword evidence="14" id="KW-1185">Reference proteome</keyword>
<evidence type="ECO:0000256" key="1">
    <source>
        <dbReference type="ARBA" id="ARBA00001913"/>
    </source>
</evidence>
<evidence type="ECO:0000256" key="6">
    <source>
        <dbReference type="ARBA" id="ARBA00022801"/>
    </source>
</evidence>
<dbReference type="MEROPS" id="M04.016"/>
<dbReference type="HOGENOM" id="CLU_008590_4_1_6"/>
<evidence type="ECO:0000256" key="8">
    <source>
        <dbReference type="ARBA" id="ARBA00023049"/>
    </source>
</evidence>
<dbReference type="KEGG" id="sdn:Sden_3015"/>
<dbReference type="InterPro" id="IPR013856">
    <property type="entry name" value="Peptidase_M4_domain"/>
</dbReference>
<evidence type="ECO:0000256" key="7">
    <source>
        <dbReference type="ARBA" id="ARBA00022833"/>
    </source>
</evidence>
<dbReference type="AlphaFoldDB" id="Q12JT3"/>
<dbReference type="Gene3D" id="3.10.450.40">
    <property type="match status" value="1"/>
</dbReference>
<dbReference type="InterPro" id="IPR001570">
    <property type="entry name" value="Peptidase_M4_C_domain"/>
</dbReference>
<keyword evidence="4" id="KW-0479">Metal-binding</keyword>
<comment type="similarity">
    <text evidence="2">Belongs to the peptidase M4 family.</text>
</comment>
<evidence type="ECO:0000256" key="10">
    <source>
        <dbReference type="PIRSR" id="PIRSR623612-1"/>
    </source>
</evidence>
<evidence type="ECO:0000313" key="14">
    <source>
        <dbReference type="Proteomes" id="UP000001982"/>
    </source>
</evidence>
<dbReference type="Pfam" id="PF07504">
    <property type="entry name" value="FTP"/>
    <property type="match status" value="1"/>
</dbReference>
<dbReference type="InterPro" id="IPR035986">
    <property type="entry name" value="PKD_dom_sf"/>
</dbReference>
<dbReference type="GO" id="GO:0006508">
    <property type="term" value="P:proteolysis"/>
    <property type="evidence" value="ECO:0007669"/>
    <property type="project" value="UniProtKB-KW"/>
</dbReference>
<dbReference type="OrthoDB" id="5378341at2"/>
<dbReference type="InterPro" id="IPR000601">
    <property type="entry name" value="PKD_dom"/>
</dbReference>
<dbReference type="SMART" id="SM00089">
    <property type="entry name" value="PKD"/>
    <property type="match status" value="1"/>
</dbReference>
<dbReference type="GO" id="GO:0046872">
    <property type="term" value="F:metal ion binding"/>
    <property type="evidence" value="ECO:0007669"/>
    <property type="project" value="UniProtKB-KW"/>
</dbReference>
<feature type="signal peptide" evidence="11">
    <location>
        <begin position="1"/>
        <end position="24"/>
    </location>
</feature>
<dbReference type="Pfam" id="PF04151">
    <property type="entry name" value="PPC"/>
    <property type="match status" value="1"/>
</dbReference>
<dbReference type="Gene3D" id="2.60.120.380">
    <property type="match status" value="1"/>
</dbReference>
<dbReference type="Gene3D" id="1.10.390.10">
    <property type="entry name" value="Neutral Protease Domain 2"/>
    <property type="match status" value="1"/>
</dbReference>
<dbReference type="Gene3D" id="3.10.170.10">
    <property type="match status" value="1"/>
</dbReference>
<evidence type="ECO:0000313" key="13">
    <source>
        <dbReference type="EMBL" id="ABE56293.1"/>
    </source>
</evidence>
<dbReference type="PANTHER" id="PTHR33794:SF1">
    <property type="entry name" value="BACILLOLYSIN"/>
    <property type="match status" value="1"/>
</dbReference>
<proteinExistence type="inferred from homology"/>
<dbReference type="CDD" id="cd00146">
    <property type="entry name" value="PKD"/>
    <property type="match status" value="1"/>
</dbReference>
<feature type="chain" id="PRO_5004181593" evidence="11">
    <location>
        <begin position="25"/>
        <end position="777"/>
    </location>
</feature>
<dbReference type="InterPro" id="IPR050728">
    <property type="entry name" value="Zinc_Metalloprotease_M4"/>
</dbReference>
<keyword evidence="8" id="KW-0482">Metalloprotease</keyword>
<reference evidence="13 14" key="1">
    <citation type="submission" date="2006-03" db="EMBL/GenBank/DDBJ databases">
        <title>Complete sequence of Shewanella denitrificans OS217.</title>
        <authorList>
            <consortium name="US DOE Joint Genome Institute"/>
            <person name="Copeland A."/>
            <person name="Lucas S."/>
            <person name="Lapidus A."/>
            <person name="Barry K."/>
            <person name="Detter J.C."/>
            <person name="Glavina del Rio T."/>
            <person name="Hammon N."/>
            <person name="Israni S."/>
            <person name="Dalin E."/>
            <person name="Tice H."/>
            <person name="Pitluck S."/>
            <person name="Brettin T."/>
            <person name="Bruce D."/>
            <person name="Han C."/>
            <person name="Tapia R."/>
            <person name="Gilna P."/>
            <person name="Kiss H."/>
            <person name="Schmutz J."/>
            <person name="Larimer F."/>
            <person name="Land M."/>
            <person name="Hauser L."/>
            <person name="Kyrpides N."/>
            <person name="Lykidis A."/>
            <person name="Richardson P."/>
        </authorList>
    </citation>
    <scope>NUCLEOTIDE SEQUENCE [LARGE SCALE GENOMIC DNA]</scope>
    <source>
        <strain evidence="14">OS217 / ATCC BAA-1090 / DSM 15013</strain>
    </source>
</reference>
<evidence type="ECO:0000256" key="4">
    <source>
        <dbReference type="ARBA" id="ARBA00022723"/>
    </source>
</evidence>
<dbReference type="CDD" id="cd09597">
    <property type="entry name" value="M4_TLP"/>
    <property type="match status" value="1"/>
</dbReference>
<dbReference type="InterPro" id="IPR027268">
    <property type="entry name" value="Peptidase_M4/M1_CTD_sf"/>
</dbReference>
<dbReference type="Proteomes" id="UP000001982">
    <property type="component" value="Chromosome"/>
</dbReference>
<dbReference type="SUPFAM" id="SSF49299">
    <property type="entry name" value="PKD domain"/>
    <property type="match status" value="1"/>
</dbReference>
<protein>
    <submittedName>
        <fullName evidence="13">Vibriolysin. Metallo peptidase. MEROPS family M04</fullName>
        <ecNumber evidence="13">3.4.24.25</ecNumber>
    </submittedName>
</protein>
<dbReference type="InterPro" id="IPR023612">
    <property type="entry name" value="Peptidase_M4"/>
</dbReference>
<dbReference type="SUPFAM" id="SSF55486">
    <property type="entry name" value="Metalloproteases ('zincins'), catalytic domain"/>
    <property type="match status" value="1"/>
</dbReference>
<keyword evidence="7" id="KW-0862">Zinc</keyword>
<dbReference type="Pfam" id="PF01447">
    <property type="entry name" value="Peptidase_M4"/>
    <property type="match status" value="1"/>
</dbReference>
<dbReference type="eggNOG" id="COG3291">
    <property type="taxonomic scope" value="Bacteria"/>
</dbReference>
<evidence type="ECO:0000259" key="12">
    <source>
        <dbReference type="PROSITE" id="PS50093"/>
    </source>
</evidence>
<dbReference type="PANTHER" id="PTHR33794">
    <property type="entry name" value="BACILLOLYSIN"/>
    <property type="match status" value="1"/>
</dbReference>
<sequence length="777" mass="83202">MMLNKKLSLIFIAMSATLGTSVFAADVVDVATLKSSAASNDLVSGLNLDKGSQLKVEKQLNLSKGLQKQRLQQYFHGVPIFGFSVAASQSSMGFYSDMSGRVLQNIEKTADFAKPKLTVDQALAIAVRGKSDKTVASVKAENQQAKLWIYLDDAAQTRLVYITSFVVYGEQPSRPFTIVDAHSGEIIKRWEGINHATVGTGPGGNIKTGQYEYGVDFLNLDVAVNGDTCTMNSANVKTVNLNGATSGSSAFSYVCPRNTVKEINGAYAPLNDAHYFGNVIYNMYSDWYNTAPLTFQLTMRVHYGSGYENAFWDGSAMTFGDGATRFHPLVSLDVSAHEVSHGFTEQNSGLIYANQSGGMNEAFSDMAGEAAEFYMRGANDWLVGADIFKASGALRYMADPTLDGNSIGHIDDYYDGMNVHHSSGVFNKAFYTLANMPGWDTRSAFQTFVVANQLYWTANSLFWQGACGVKSAATDLGLSAADVVTAFAVVGITPCETPPPPPPPAAYKLTNGTPVTDLAGNAGNKQYFTLDVASGATDLSFVMSGGTGDADMYVKYGQAPSSSNYDCRPFKNGNTESCPIVPAQAGTYWVMINAYSRYSGANLVGSYVGDDAPNHNPAASFDASFNNGNASFNSTSTDSDGELVSWSWDFGDGQTATGTNVTHQYAQSGSYTVSLTVTDNDGATDTTAAEFAVEVPEVALDIAIDSANKSRRGSIRVALSWSDSHAAQYTIYRDGVAVGTSSRTSFVDRFRDSAGTSFNYKVCETNGPCSNESNVNF</sequence>
<dbReference type="InterPro" id="IPR022409">
    <property type="entry name" value="PKD/Chitinase_dom"/>
</dbReference>
<dbReference type="EC" id="3.4.24.25" evidence="13"/>
<dbReference type="PRINTS" id="PR00730">
    <property type="entry name" value="THERMOLYSIN"/>
</dbReference>
<evidence type="ECO:0000256" key="5">
    <source>
        <dbReference type="ARBA" id="ARBA00022729"/>
    </source>
</evidence>
<evidence type="ECO:0000256" key="2">
    <source>
        <dbReference type="ARBA" id="ARBA00009388"/>
    </source>
</evidence>
<evidence type="ECO:0000256" key="9">
    <source>
        <dbReference type="ARBA" id="ARBA00023145"/>
    </source>
</evidence>
<accession>Q12JT3</accession>
<organism evidence="13 14">
    <name type="scientific">Shewanella denitrificans (strain OS217 / ATCC BAA-1090 / DSM 15013)</name>
    <dbReference type="NCBI Taxonomy" id="318161"/>
    <lineage>
        <taxon>Bacteria</taxon>
        <taxon>Pseudomonadati</taxon>
        <taxon>Pseudomonadota</taxon>
        <taxon>Gammaproteobacteria</taxon>
        <taxon>Alteromonadales</taxon>
        <taxon>Shewanellaceae</taxon>
        <taxon>Shewanella</taxon>
    </lineage>
</organism>
<evidence type="ECO:0000256" key="11">
    <source>
        <dbReference type="SAM" id="SignalP"/>
    </source>
</evidence>
<dbReference type="RefSeq" id="WP_011497441.1">
    <property type="nucleotide sequence ID" value="NC_007954.1"/>
</dbReference>
<dbReference type="InterPro" id="IPR011096">
    <property type="entry name" value="FTP_domain"/>
</dbReference>
<feature type="active site" description="Proton donor" evidence="10">
    <location>
        <position position="420"/>
    </location>
</feature>
<keyword evidence="3" id="KW-0645">Protease</keyword>
<gene>
    <name evidence="13" type="ordered locus">Sden_3015</name>
</gene>
<keyword evidence="9" id="KW-0865">Zymogen</keyword>
<dbReference type="Gene3D" id="2.60.40.10">
    <property type="entry name" value="Immunoglobulins"/>
    <property type="match status" value="1"/>
</dbReference>
<feature type="active site" evidence="10">
    <location>
        <position position="338"/>
    </location>
</feature>
<dbReference type="Pfam" id="PF18911">
    <property type="entry name" value="PKD_4"/>
    <property type="match status" value="1"/>
</dbReference>
<dbReference type="InterPro" id="IPR013783">
    <property type="entry name" value="Ig-like_fold"/>
</dbReference>
<dbReference type="PROSITE" id="PS50093">
    <property type="entry name" value="PKD"/>
    <property type="match status" value="1"/>
</dbReference>
<dbReference type="Pfam" id="PF02868">
    <property type="entry name" value="Peptidase_M4_C"/>
    <property type="match status" value="1"/>
</dbReference>
<dbReference type="Gene3D" id="3.10.450.490">
    <property type="match status" value="1"/>
</dbReference>
<keyword evidence="6 13" id="KW-0378">Hydrolase</keyword>
<dbReference type="InterPro" id="IPR007280">
    <property type="entry name" value="Peptidase_C_arc/bac"/>
</dbReference>
<keyword evidence="5 11" id="KW-0732">Signal</keyword>
<dbReference type="EMBL" id="CP000302">
    <property type="protein sequence ID" value="ABE56293.1"/>
    <property type="molecule type" value="Genomic_DNA"/>
</dbReference>